<keyword evidence="1" id="KW-0282">Flagellum</keyword>
<evidence type="ECO:0000313" key="2">
    <source>
        <dbReference type="Proteomes" id="UP000008130"/>
    </source>
</evidence>
<dbReference type="NCBIfam" id="NF009434">
    <property type="entry name" value="PRK12793.1"/>
    <property type="match status" value="1"/>
</dbReference>
<dbReference type="eggNOG" id="COG5442">
    <property type="taxonomic scope" value="Bacteria"/>
</dbReference>
<sequence length="116" mass="13333">MYSFSYAQTIDDLCVDQRSDERQAMDIVIAQLERAREKGLKSREAVEAIFNTRRLWSFFIESLADDANELPPSLRADLISIGIWVIKEVERVRQRETETLDALIDVNAMVRDGLKG</sequence>
<dbReference type="STRING" id="991905.SL003B_3872"/>
<dbReference type="OrthoDB" id="9808944at2"/>
<dbReference type="InterPro" id="IPR010845">
    <property type="entry name" value="FlaF"/>
</dbReference>
<keyword evidence="1" id="KW-0966">Cell projection</keyword>
<proteinExistence type="predicted"/>
<dbReference type="AlphaFoldDB" id="F2J4P0"/>
<dbReference type="EMBL" id="CP002568">
    <property type="protein sequence ID" value="ADZ72292.1"/>
    <property type="molecule type" value="Genomic_DNA"/>
</dbReference>
<gene>
    <name evidence="1" type="primary">flaF</name>
    <name evidence="1" type="ordered locus">SL003B_3872</name>
</gene>
<keyword evidence="2" id="KW-1185">Reference proteome</keyword>
<name>F2J4P0_POLGS</name>
<evidence type="ECO:0000313" key="1">
    <source>
        <dbReference type="EMBL" id="ADZ72292.1"/>
    </source>
</evidence>
<dbReference type="KEGG" id="pgv:SL003B_3872"/>
<reference evidence="1 2" key="1">
    <citation type="journal article" date="2011" name="J. Bacteriol.">
        <title>Complete genome sequence of Polymorphum gilvum SL003B-26A1T, a crude oil-degrading bacterium from oil-polluted saline soil.</title>
        <authorList>
            <person name="Li S.G."/>
            <person name="Tang Y.Q."/>
            <person name="Nie Y."/>
            <person name="Cai M."/>
            <person name="Wu X.L."/>
        </authorList>
    </citation>
    <scope>NUCLEOTIDE SEQUENCE [LARGE SCALE GENOMIC DNA]</scope>
    <source>
        <strain evidence="2">LMG 25793 / CGMCC 1.9160 / SL003B-26A1</strain>
    </source>
</reference>
<accession>F2J4P0</accession>
<organism evidence="1 2">
    <name type="scientific">Polymorphum gilvum (strain LMG 25793 / CGMCC 1.9160 / SL003B-26A1)</name>
    <dbReference type="NCBI Taxonomy" id="991905"/>
    <lineage>
        <taxon>Bacteria</taxon>
        <taxon>Pseudomonadati</taxon>
        <taxon>Pseudomonadota</taxon>
        <taxon>Alphaproteobacteria</taxon>
        <taxon>Rhodobacterales</taxon>
        <taxon>Paracoccaceae</taxon>
        <taxon>Polymorphum</taxon>
    </lineage>
</organism>
<dbReference type="GO" id="GO:0044781">
    <property type="term" value="P:bacterial-type flagellum organization"/>
    <property type="evidence" value="ECO:0007669"/>
    <property type="project" value="InterPro"/>
</dbReference>
<protein>
    <submittedName>
        <fullName evidence="1">Flagellar protein flaF</fullName>
    </submittedName>
</protein>
<dbReference type="Proteomes" id="UP000008130">
    <property type="component" value="Chromosome"/>
</dbReference>
<keyword evidence="1" id="KW-0969">Cilium</keyword>
<dbReference type="Pfam" id="PF07309">
    <property type="entry name" value="FlaF"/>
    <property type="match status" value="1"/>
</dbReference>
<dbReference type="RefSeq" id="WP_013654601.1">
    <property type="nucleotide sequence ID" value="NC_015259.1"/>
</dbReference>
<dbReference type="HOGENOM" id="CLU_141460_3_0_5"/>